<dbReference type="InterPro" id="IPR001304">
    <property type="entry name" value="C-type_lectin-like"/>
</dbReference>
<reference evidence="3" key="1">
    <citation type="submission" date="2022-11" db="UniProtKB">
        <authorList>
            <consortium name="EnsemblMetazoa"/>
        </authorList>
    </citation>
    <scope>IDENTIFICATION</scope>
</reference>
<dbReference type="RefSeq" id="XP_038066747.1">
    <property type="nucleotide sequence ID" value="XM_038210819.1"/>
</dbReference>
<accession>A0A914ASK0</accession>
<dbReference type="SUPFAM" id="SSF56436">
    <property type="entry name" value="C-type lectin-like"/>
    <property type="match status" value="1"/>
</dbReference>
<evidence type="ECO:0000313" key="4">
    <source>
        <dbReference type="Proteomes" id="UP000887568"/>
    </source>
</evidence>
<protein>
    <recommendedName>
        <fullName evidence="2">C-type lectin domain-containing protein</fullName>
    </recommendedName>
</protein>
<dbReference type="EnsemblMetazoa" id="XM_038210819.1">
    <property type="protein sequence ID" value="XP_038066747.1"/>
    <property type="gene ID" value="LOC119736811"/>
</dbReference>
<proteinExistence type="predicted"/>
<dbReference type="OrthoDB" id="5778772at2759"/>
<dbReference type="SMART" id="SM00034">
    <property type="entry name" value="CLECT"/>
    <property type="match status" value="1"/>
</dbReference>
<feature type="domain" description="C-type lectin" evidence="2">
    <location>
        <begin position="35"/>
        <end position="143"/>
    </location>
</feature>
<sequence length="179" mass="19954">MRLPGTSCSFVLFEMMFSCWVTLGSIPCSSTWQTFQGTEYYVHSVPMAWAQAKEFCQKMGGNLLMPKSSEENAFTNSLLQQRGVTTAWLNCRRYLLGWKCESSEYQNIAPGYGIFVRNCAIVKTTDGQWYAAPCDQETTAVCEREATVQQGNLAIHCMILGADGRPVTVGESIHNHALN</sequence>
<name>A0A914ASK0_PATMI</name>
<organism evidence="3 4">
    <name type="scientific">Patiria miniata</name>
    <name type="common">Bat star</name>
    <name type="synonym">Asterina miniata</name>
    <dbReference type="NCBI Taxonomy" id="46514"/>
    <lineage>
        <taxon>Eukaryota</taxon>
        <taxon>Metazoa</taxon>
        <taxon>Echinodermata</taxon>
        <taxon>Eleutherozoa</taxon>
        <taxon>Asterozoa</taxon>
        <taxon>Asteroidea</taxon>
        <taxon>Valvatacea</taxon>
        <taxon>Valvatida</taxon>
        <taxon>Asterinidae</taxon>
        <taxon>Patiria</taxon>
    </lineage>
</organism>
<dbReference type="AlphaFoldDB" id="A0A914ASK0"/>
<dbReference type="Gene3D" id="3.10.100.10">
    <property type="entry name" value="Mannose-Binding Protein A, subunit A"/>
    <property type="match status" value="1"/>
</dbReference>
<feature type="signal peptide" evidence="1">
    <location>
        <begin position="1"/>
        <end position="24"/>
    </location>
</feature>
<keyword evidence="4" id="KW-1185">Reference proteome</keyword>
<dbReference type="InterPro" id="IPR016187">
    <property type="entry name" value="CTDL_fold"/>
</dbReference>
<dbReference type="PROSITE" id="PS50041">
    <property type="entry name" value="C_TYPE_LECTIN_2"/>
    <property type="match status" value="1"/>
</dbReference>
<feature type="chain" id="PRO_5037802002" description="C-type lectin domain-containing protein" evidence="1">
    <location>
        <begin position="25"/>
        <end position="179"/>
    </location>
</feature>
<dbReference type="Proteomes" id="UP000887568">
    <property type="component" value="Unplaced"/>
</dbReference>
<dbReference type="InterPro" id="IPR016186">
    <property type="entry name" value="C-type_lectin-like/link_sf"/>
</dbReference>
<evidence type="ECO:0000256" key="1">
    <source>
        <dbReference type="SAM" id="SignalP"/>
    </source>
</evidence>
<keyword evidence="1" id="KW-0732">Signal</keyword>
<dbReference type="GeneID" id="119736811"/>
<dbReference type="CDD" id="cd00037">
    <property type="entry name" value="CLECT"/>
    <property type="match status" value="1"/>
</dbReference>
<dbReference type="Pfam" id="PF00059">
    <property type="entry name" value="Lectin_C"/>
    <property type="match status" value="1"/>
</dbReference>
<evidence type="ECO:0000259" key="2">
    <source>
        <dbReference type="PROSITE" id="PS50041"/>
    </source>
</evidence>
<evidence type="ECO:0000313" key="3">
    <source>
        <dbReference type="EnsemblMetazoa" id="XP_038066747.1"/>
    </source>
</evidence>